<dbReference type="InterPro" id="IPR019098">
    <property type="entry name" value="Histone_chaperone_domain_CHZ"/>
</dbReference>
<organism evidence="6 7">
    <name type="scientific">Pleuronectes platessa</name>
    <name type="common">European plaice</name>
    <dbReference type="NCBI Taxonomy" id="8262"/>
    <lineage>
        <taxon>Eukaryota</taxon>
        <taxon>Metazoa</taxon>
        <taxon>Chordata</taxon>
        <taxon>Craniata</taxon>
        <taxon>Vertebrata</taxon>
        <taxon>Euteleostomi</taxon>
        <taxon>Actinopterygii</taxon>
        <taxon>Neopterygii</taxon>
        <taxon>Teleostei</taxon>
        <taxon>Neoteleostei</taxon>
        <taxon>Acanthomorphata</taxon>
        <taxon>Carangaria</taxon>
        <taxon>Pleuronectiformes</taxon>
        <taxon>Pleuronectoidei</taxon>
        <taxon>Pleuronectidae</taxon>
        <taxon>Pleuronectes</taxon>
    </lineage>
</organism>
<dbReference type="InterPro" id="IPR037647">
    <property type="entry name" value="HIRIP3"/>
</dbReference>
<evidence type="ECO:0000313" key="6">
    <source>
        <dbReference type="EMBL" id="CAB1419943.1"/>
    </source>
</evidence>
<evidence type="ECO:0000256" key="4">
    <source>
        <dbReference type="SAM" id="MobiDB-lite"/>
    </source>
</evidence>
<feature type="compositionally biased region" description="Basic and acidic residues" evidence="4">
    <location>
        <begin position="370"/>
        <end position="380"/>
    </location>
</feature>
<feature type="compositionally biased region" description="Basic and acidic residues" evidence="4">
    <location>
        <begin position="136"/>
        <end position="145"/>
    </location>
</feature>
<keyword evidence="7" id="KW-1185">Reference proteome</keyword>
<reference evidence="6" key="1">
    <citation type="submission" date="2020-03" db="EMBL/GenBank/DDBJ databases">
        <authorList>
            <person name="Weist P."/>
        </authorList>
    </citation>
    <scope>NUCLEOTIDE SEQUENCE</scope>
</reference>
<dbReference type="Gene3D" id="3.40.50.150">
    <property type="entry name" value="Vaccinia Virus protein VP39"/>
    <property type="match status" value="1"/>
</dbReference>
<evidence type="ECO:0000259" key="5">
    <source>
        <dbReference type="SMART" id="SM01082"/>
    </source>
</evidence>
<comment type="subcellular location">
    <subcellularLocation>
        <location evidence="1">Nucleus</location>
    </subcellularLocation>
</comment>
<keyword evidence="3" id="KW-0539">Nucleus</keyword>
<evidence type="ECO:0000256" key="1">
    <source>
        <dbReference type="ARBA" id="ARBA00004123"/>
    </source>
</evidence>
<gene>
    <name evidence="6" type="ORF">PLEPLA_LOCUS7794</name>
</gene>
<feature type="compositionally biased region" description="Basic and acidic residues" evidence="4">
    <location>
        <begin position="264"/>
        <end position="273"/>
    </location>
</feature>
<protein>
    <recommendedName>
        <fullName evidence="5">Histone chaperone domain-containing protein</fullName>
    </recommendedName>
</protein>
<dbReference type="PANTHER" id="PTHR15410">
    <property type="entry name" value="HIRA-INTERACTING PROTEIN 3"/>
    <property type="match status" value="1"/>
</dbReference>
<dbReference type="GO" id="GO:0005634">
    <property type="term" value="C:nucleus"/>
    <property type="evidence" value="ECO:0007669"/>
    <property type="project" value="UniProtKB-SubCell"/>
</dbReference>
<dbReference type="Proteomes" id="UP001153269">
    <property type="component" value="Unassembled WGS sequence"/>
</dbReference>
<dbReference type="PANTHER" id="PTHR15410:SF2">
    <property type="entry name" value="HIRA-INTERACTING PROTEIN 3"/>
    <property type="match status" value="1"/>
</dbReference>
<feature type="compositionally biased region" description="Acidic residues" evidence="4">
    <location>
        <begin position="306"/>
        <end position="320"/>
    </location>
</feature>
<evidence type="ECO:0000256" key="2">
    <source>
        <dbReference type="ARBA" id="ARBA00023186"/>
    </source>
</evidence>
<comment type="caution">
    <text evidence="6">The sequence shown here is derived from an EMBL/GenBank/DDBJ whole genome shotgun (WGS) entry which is preliminary data.</text>
</comment>
<feature type="compositionally biased region" description="Basic residues" evidence="4">
    <location>
        <begin position="146"/>
        <end position="157"/>
    </location>
</feature>
<dbReference type="InterPro" id="IPR029063">
    <property type="entry name" value="SAM-dependent_MTases_sf"/>
</dbReference>
<feature type="compositionally biased region" description="Basic and acidic residues" evidence="4">
    <location>
        <begin position="387"/>
        <end position="400"/>
    </location>
</feature>
<accession>A0A9N7YBT4</accession>
<keyword evidence="2" id="KW-0143">Chaperone</keyword>
<feature type="compositionally biased region" description="Basic and acidic residues" evidence="4">
    <location>
        <begin position="339"/>
        <end position="354"/>
    </location>
</feature>
<sequence length="786" mass="87562">MVSEKGTERIRRFVCDQLRDQPDLSTLTLGILKKRYLVLSGLESLSPEARNYMKQVVQEELLKMQEMEENEVKPETKKPHNKRKREKENDDDEVESGIEDEDESTAKKSRRQISSESEDNESHKTGSEGSAEEENKESGSEDAAQKPKKNGIRKRKKKVEESPVEDLSESGESDSEGPKDTRIKKNNRTKNKQGSSSTRPGKKTPHSDEENETDTERESETSDKINESSDDSDKKSEDNESHKTGSEGSAEEENKESGSEDAEPEVKKSEPRKNGNRKRKRKVEDSPVEDLKSEDNESHKTGSEGSAEEENKESGSEDAEPEVKKSEPRKNGNRKRKRKVEDLKENVPVKKENNQDSDSSSLTSLEDDQETGRKKKEEDKKKKKTVKKDEKNSGQKDDHKQVVRLKRYIALCGVKRNYKKLLDGCSSVRSMVAVLKKDLEDLGVQGQPSIKKCKRVKKKREDAQEIAELDISNIISTTGRPKRRGASLMPEGHDSPSSEYNRNLNSASDSDEENGTHKGHRRATDWTNLKGIISDDADNGPVPRANVSASTPAGMNDDAPDEVLDELRTRPIGGWGIAQIAAGTGLAVYTMWVVIVQPGFRKVPLRLQVPYIPASKAQVDNVMTLVRGRKGGLVDLGSGDGRIVLEAHRQGFTPAAFMKMYRIGGKISGRTQEAVSSHVRHTGSRCSGSKVPCSGALDRVDLTECMNITVFLAPSVLSLLQEKLQAELSDDALVVAGRFPFPDWKPCRIEGQGVDRAWAYSMKAQRQHALKNNDNLTVMDSDNVTN</sequence>
<dbReference type="SMART" id="SM01082">
    <property type="entry name" value="CHZ"/>
    <property type="match status" value="1"/>
</dbReference>
<feature type="compositionally biased region" description="Polar residues" evidence="4">
    <location>
        <begin position="497"/>
        <end position="508"/>
    </location>
</feature>
<name>A0A9N7YBT4_PLEPL</name>
<feature type="compositionally biased region" description="Acidic residues" evidence="4">
    <location>
        <begin position="162"/>
        <end position="175"/>
    </location>
</feature>
<dbReference type="AlphaFoldDB" id="A0A9N7YBT4"/>
<feature type="region of interest" description="Disordered" evidence="4">
    <location>
        <begin position="477"/>
        <end position="558"/>
    </location>
</feature>
<proteinExistence type="predicted"/>
<feature type="compositionally biased region" description="Acidic residues" evidence="4">
    <location>
        <begin position="89"/>
        <end position="103"/>
    </location>
</feature>
<feature type="region of interest" description="Disordered" evidence="4">
    <location>
        <begin position="65"/>
        <end position="400"/>
    </location>
</feature>
<dbReference type="EMBL" id="CADEAL010000423">
    <property type="protein sequence ID" value="CAB1419943.1"/>
    <property type="molecule type" value="Genomic_DNA"/>
</dbReference>
<evidence type="ECO:0000256" key="3">
    <source>
        <dbReference type="ARBA" id="ARBA00023242"/>
    </source>
</evidence>
<feature type="compositionally biased region" description="Basic and acidic residues" evidence="4">
    <location>
        <begin position="65"/>
        <end position="78"/>
    </location>
</feature>
<feature type="compositionally biased region" description="Acidic residues" evidence="4">
    <location>
        <begin position="249"/>
        <end position="263"/>
    </location>
</feature>
<feature type="compositionally biased region" description="Basic and acidic residues" evidence="4">
    <location>
        <begin position="321"/>
        <end position="330"/>
    </location>
</feature>
<feature type="domain" description="Histone chaperone" evidence="5">
    <location>
        <begin position="460"/>
        <end position="497"/>
    </location>
</feature>
<feature type="compositionally biased region" description="Basic and acidic residues" evidence="4">
    <location>
        <begin position="282"/>
        <end position="302"/>
    </location>
</feature>
<evidence type="ECO:0000313" key="7">
    <source>
        <dbReference type="Proteomes" id="UP001153269"/>
    </source>
</evidence>
<feature type="compositionally biased region" description="Basic and acidic residues" evidence="4">
    <location>
        <begin position="214"/>
        <end position="245"/>
    </location>
</feature>